<dbReference type="Pfam" id="PF00903">
    <property type="entry name" value="Glyoxalase"/>
    <property type="match status" value="1"/>
</dbReference>
<dbReference type="PANTHER" id="PTHR33990">
    <property type="entry name" value="PROTEIN YJDN-RELATED"/>
    <property type="match status" value="1"/>
</dbReference>
<name>A0A953L873_9BACT</name>
<keyword evidence="3" id="KW-1185">Reference proteome</keyword>
<dbReference type="InterPro" id="IPR028973">
    <property type="entry name" value="PhnB-like"/>
</dbReference>
<reference evidence="2" key="1">
    <citation type="submission" date="2021-06" db="EMBL/GenBank/DDBJ databases">
        <title>44 bacteria genomes isolated from Dapeng, Shenzhen.</title>
        <authorList>
            <person name="Zheng W."/>
            <person name="Yu S."/>
            <person name="Huang Y."/>
        </authorList>
    </citation>
    <scope>NUCLEOTIDE SEQUENCE</scope>
    <source>
        <strain evidence="2">DP5N28-2</strain>
    </source>
</reference>
<dbReference type="RefSeq" id="WP_222581040.1">
    <property type="nucleotide sequence ID" value="NZ_JAHVHU010000015.1"/>
</dbReference>
<protein>
    <submittedName>
        <fullName evidence="2">VOC family protein</fullName>
    </submittedName>
</protein>
<evidence type="ECO:0000259" key="1">
    <source>
        <dbReference type="Pfam" id="PF00903"/>
    </source>
</evidence>
<accession>A0A953L873</accession>
<dbReference type="Gene3D" id="3.10.180.10">
    <property type="entry name" value="2,3-Dihydroxybiphenyl 1,2-Dioxygenase, domain 1"/>
    <property type="match status" value="1"/>
</dbReference>
<gene>
    <name evidence="2" type="ORF">KUV50_15225</name>
</gene>
<organism evidence="2 3">
    <name type="scientific">Membranihabitans marinus</name>
    <dbReference type="NCBI Taxonomy" id="1227546"/>
    <lineage>
        <taxon>Bacteria</taxon>
        <taxon>Pseudomonadati</taxon>
        <taxon>Bacteroidota</taxon>
        <taxon>Saprospiria</taxon>
        <taxon>Saprospirales</taxon>
        <taxon>Saprospiraceae</taxon>
        <taxon>Membranihabitans</taxon>
    </lineage>
</organism>
<feature type="domain" description="Glyoxalase/fosfomycin resistance/dioxygenase" evidence="1">
    <location>
        <begin position="9"/>
        <end position="137"/>
    </location>
</feature>
<evidence type="ECO:0000313" key="2">
    <source>
        <dbReference type="EMBL" id="MBY5959502.1"/>
    </source>
</evidence>
<dbReference type="InterPro" id="IPR004360">
    <property type="entry name" value="Glyas_Fos-R_dOase_dom"/>
</dbReference>
<proteinExistence type="predicted"/>
<dbReference type="SUPFAM" id="SSF54593">
    <property type="entry name" value="Glyoxalase/Bleomycin resistance protein/Dihydroxybiphenyl dioxygenase"/>
    <property type="match status" value="1"/>
</dbReference>
<evidence type="ECO:0000313" key="3">
    <source>
        <dbReference type="Proteomes" id="UP000753961"/>
    </source>
</evidence>
<dbReference type="Proteomes" id="UP000753961">
    <property type="component" value="Unassembled WGS sequence"/>
</dbReference>
<dbReference type="CDD" id="cd06588">
    <property type="entry name" value="PhnB_like"/>
    <property type="match status" value="1"/>
</dbReference>
<dbReference type="PANTHER" id="PTHR33990:SF1">
    <property type="entry name" value="PROTEIN YJDN"/>
    <property type="match status" value="1"/>
</dbReference>
<dbReference type="AlphaFoldDB" id="A0A953L873"/>
<comment type="caution">
    <text evidence="2">The sequence shown here is derived from an EMBL/GenBank/DDBJ whole genome shotgun (WGS) entry which is preliminary data.</text>
</comment>
<sequence length="146" mass="16294">MATPNVYLTFDGECEKAFEFYRSVFGGTFKDLNRFGEMPPSDDMPPMPDEVKDKIMHVSLPMDNGTVLMGSDTMPGHGGPLLKGNNFSISLHPSSRKETEQLFSALSKGGQVTMPLEDTFWGAYFGMCVDPYGIQWMMNYDEPANE</sequence>
<dbReference type="EMBL" id="JAHVHU010000015">
    <property type="protein sequence ID" value="MBY5959502.1"/>
    <property type="molecule type" value="Genomic_DNA"/>
</dbReference>
<dbReference type="InterPro" id="IPR029068">
    <property type="entry name" value="Glyas_Bleomycin-R_OHBP_Dase"/>
</dbReference>